<dbReference type="InterPro" id="IPR001128">
    <property type="entry name" value="Cyt_P450"/>
</dbReference>
<dbReference type="PANTHER" id="PTHR24291">
    <property type="entry name" value="CYTOCHROME P450 FAMILY 4"/>
    <property type="match status" value="1"/>
</dbReference>
<keyword evidence="9" id="KW-0492">Microsome</keyword>
<dbReference type="GO" id="GO:0020037">
    <property type="term" value="F:heme binding"/>
    <property type="evidence" value="ECO:0007669"/>
    <property type="project" value="InterPro"/>
</dbReference>
<dbReference type="PRINTS" id="PR00385">
    <property type="entry name" value="P450"/>
</dbReference>
<evidence type="ECO:0000256" key="8">
    <source>
        <dbReference type="ARBA" id="ARBA00022824"/>
    </source>
</evidence>
<dbReference type="GO" id="GO:0005506">
    <property type="term" value="F:iron ion binding"/>
    <property type="evidence" value="ECO:0007669"/>
    <property type="project" value="InterPro"/>
</dbReference>
<dbReference type="PANTHER" id="PTHR24291:SF189">
    <property type="entry name" value="CYTOCHROME P450 4C3-RELATED"/>
    <property type="match status" value="1"/>
</dbReference>
<evidence type="ECO:0000256" key="1">
    <source>
        <dbReference type="ARBA" id="ARBA00001971"/>
    </source>
</evidence>
<organism evidence="16 17">
    <name type="scientific">Spodoptera littoralis</name>
    <name type="common">Egyptian cotton leafworm</name>
    <dbReference type="NCBI Taxonomy" id="7109"/>
    <lineage>
        <taxon>Eukaryota</taxon>
        <taxon>Metazoa</taxon>
        <taxon>Ecdysozoa</taxon>
        <taxon>Arthropoda</taxon>
        <taxon>Hexapoda</taxon>
        <taxon>Insecta</taxon>
        <taxon>Pterygota</taxon>
        <taxon>Neoptera</taxon>
        <taxon>Endopterygota</taxon>
        <taxon>Lepidoptera</taxon>
        <taxon>Glossata</taxon>
        <taxon>Ditrysia</taxon>
        <taxon>Noctuoidea</taxon>
        <taxon>Noctuidae</taxon>
        <taxon>Amphipyrinae</taxon>
        <taxon>Spodoptera</taxon>
    </lineage>
</organism>
<dbReference type="InterPro" id="IPR050196">
    <property type="entry name" value="Cytochrome_P450_Monoox"/>
</dbReference>
<accession>A0A9P0I8B7</accession>
<dbReference type="GO" id="GO:0004497">
    <property type="term" value="F:monooxygenase activity"/>
    <property type="evidence" value="ECO:0007669"/>
    <property type="project" value="UniProtKB-KW"/>
</dbReference>
<evidence type="ECO:0000256" key="3">
    <source>
        <dbReference type="ARBA" id="ARBA00004174"/>
    </source>
</evidence>
<evidence type="ECO:0000256" key="12">
    <source>
        <dbReference type="ARBA" id="ARBA00023033"/>
    </source>
</evidence>
<comment type="function">
    <text evidence="2">May be involved in the metabolism of insect hormones and in the breakdown of synthetic insecticides.</text>
</comment>
<evidence type="ECO:0000256" key="10">
    <source>
        <dbReference type="ARBA" id="ARBA00023002"/>
    </source>
</evidence>
<evidence type="ECO:0000256" key="7">
    <source>
        <dbReference type="ARBA" id="ARBA00022723"/>
    </source>
</evidence>
<evidence type="ECO:0000256" key="9">
    <source>
        <dbReference type="ARBA" id="ARBA00022848"/>
    </source>
</evidence>
<dbReference type="EMBL" id="LR824554">
    <property type="protein sequence ID" value="CAH1641559.1"/>
    <property type="molecule type" value="Genomic_DNA"/>
</dbReference>
<evidence type="ECO:0000313" key="17">
    <source>
        <dbReference type="Proteomes" id="UP001153321"/>
    </source>
</evidence>
<evidence type="ECO:0008006" key="18">
    <source>
        <dbReference type="Google" id="ProtNLM"/>
    </source>
</evidence>
<dbReference type="SUPFAM" id="SSF48264">
    <property type="entry name" value="Cytochrome P450"/>
    <property type="match status" value="1"/>
</dbReference>
<comment type="cofactor">
    <cofactor evidence="1 14">
        <name>heme</name>
        <dbReference type="ChEBI" id="CHEBI:30413"/>
    </cofactor>
</comment>
<evidence type="ECO:0000313" key="16">
    <source>
        <dbReference type="EMBL" id="CAH1641559.1"/>
    </source>
</evidence>
<dbReference type="InterPro" id="IPR036396">
    <property type="entry name" value="Cyt_P450_sf"/>
</dbReference>
<sequence length="492" mass="56631">MYIAVGLVLLCFVVLAVWTTWFRQKPDAPPMMPGFLPIIGHSHLIFGDRKHLWYFIKHINELSFDHGGAIELWLGAQRFYVLSDPEDCLTLANTCYSKPYIYDFAKDFLNNGLITAEAPVWKSHRKLLNPAFNQQVLNTFVDEMNKQARNLVSNLSNELGKKPFDIRHYLVNFTLSTVSRTSLGLTAKEQKIIDREYAEAIEDLLALYCDRAQKVWLHISCVFKWSEMKRKQDRLTKTLKNIINPVILKRKSEMKTIPEPTQYEYTNGKFKPVLDHMLQMAHEQNVFSDEDIREHLDTLVAASYDTTSSAMTFMLLVIATYPEIQSRIYNEIQEVLQNKDDDFTKHDLQKLVYLDAVVKESMRVHTAVPFMARKVDVDVKLKNCTLRANSTCVLGAHALHRHPLWGPDANEFKPERWLDPSRLPDNPVLFAAFGIGKRNCIGKLFSILMMKTALAHIVRQYHISGSIHNIDCEFDVVVKPVKGHLIGLKLRS</sequence>
<dbReference type="InterPro" id="IPR002401">
    <property type="entry name" value="Cyt_P450_E_grp-I"/>
</dbReference>
<protein>
    <recommendedName>
        <fullName evidence="18">Cytochrome</fullName>
    </recommendedName>
</protein>
<keyword evidence="17" id="KW-1185">Reference proteome</keyword>
<dbReference type="Gene3D" id="1.10.630.10">
    <property type="entry name" value="Cytochrome P450"/>
    <property type="match status" value="1"/>
</dbReference>
<proteinExistence type="inferred from homology"/>
<dbReference type="Proteomes" id="UP001153321">
    <property type="component" value="Chromosome 23"/>
</dbReference>
<dbReference type="Pfam" id="PF00067">
    <property type="entry name" value="p450"/>
    <property type="match status" value="1"/>
</dbReference>
<dbReference type="PROSITE" id="PS00086">
    <property type="entry name" value="CYTOCHROME_P450"/>
    <property type="match status" value="1"/>
</dbReference>
<feature type="binding site" description="axial binding residue" evidence="14">
    <location>
        <position position="440"/>
    </location>
    <ligand>
        <name>heme</name>
        <dbReference type="ChEBI" id="CHEBI:30413"/>
    </ligand>
    <ligandPart>
        <name>Fe</name>
        <dbReference type="ChEBI" id="CHEBI:18248"/>
    </ligandPart>
</feature>
<evidence type="ECO:0000256" key="11">
    <source>
        <dbReference type="ARBA" id="ARBA00023004"/>
    </source>
</evidence>
<evidence type="ECO:0000256" key="4">
    <source>
        <dbReference type="ARBA" id="ARBA00004406"/>
    </source>
</evidence>
<evidence type="ECO:0000256" key="6">
    <source>
        <dbReference type="ARBA" id="ARBA00022617"/>
    </source>
</evidence>
<comment type="subcellular location">
    <subcellularLocation>
        <location evidence="4">Endoplasmic reticulum membrane</location>
        <topology evidence="4">Peripheral membrane protein</topology>
    </subcellularLocation>
    <subcellularLocation>
        <location evidence="3">Microsome membrane</location>
        <topology evidence="3">Peripheral membrane protein</topology>
    </subcellularLocation>
</comment>
<evidence type="ECO:0000256" key="13">
    <source>
        <dbReference type="ARBA" id="ARBA00023136"/>
    </source>
</evidence>
<comment type="similarity">
    <text evidence="5 15">Belongs to the cytochrome P450 family.</text>
</comment>
<name>A0A9P0I8B7_SPOLI</name>
<keyword evidence="12 15" id="KW-0503">Monooxygenase</keyword>
<evidence type="ECO:0000256" key="14">
    <source>
        <dbReference type="PIRSR" id="PIRSR602401-1"/>
    </source>
</evidence>
<keyword evidence="7 14" id="KW-0479">Metal-binding</keyword>
<dbReference type="PRINTS" id="PR00463">
    <property type="entry name" value="EP450I"/>
</dbReference>
<keyword evidence="10 15" id="KW-0560">Oxidoreductase</keyword>
<dbReference type="InterPro" id="IPR017972">
    <property type="entry name" value="Cyt_P450_CS"/>
</dbReference>
<dbReference type="GO" id="GO:0016705">
    <property type="term" value="F:oxidoreductase activity, acting on paired donors, with incorporation or reduction of molecular oxygen"/>
    <property type="evidence" value="ECO:0007669"/>
    <property type="project" value="InterPro"/>
</dbReference>
<reference evidence="16" key="1">
    <citation type="submission" date="2022-02" db="EMBL/GenBank/DDBJ databases">
        <authorList>
            <person name="King R."/>
        </authorList>
    </citation>
    <scope>NUCLEOTIDE SEQUENCE</scope>
</reference>
<evidence type="ECO:0000256" key="15">
    <source>
        <dbReference type="RuleBase" id="RU000461"/>
    </source>
</evidence>
<evidence type="ECO:0000256" key="2">
    <source>
        <dbReference type="ARBA" id="ARBA00003690"/>
    </source>
</evidence>
<evidence type="ECO:0000256" key="5">
    <source>
        <dbReference type="ARBA" id="ARBA00010617"/>
    </source>
</evidence>
<dbReference type="GO" id="GO:0005789">
    <property type="term" value="C:endoplasmic reticulum membrane"/>
    <property type="evidence" value="ECO:0007669"/>
    <property type="project" value="UniProtKB-SubCell"/>
</dbReference>
<keyword evidence="8" id="KW-0256">Endoplasmic reticulum</keyword>
<gene>
    <name evidence="16" type="ORF">SPLIT_LOCUS6915</name>
</gene>
<keyword evidence="13" id="KW-0472">Membrane</keyword>
<keyword evidence="11 14" id="KW-0408">Iron</keyword>
<dbReference type="AlphaFoldDB" id="A0A9P0I8B7"/>
<keyword evidence="6 14" id="KW-0349">Heme</keyword>